<dbReference type="AlphaFoldDB" id="A0A9W7LAM0"/>
<reference evidence="7" key="1">
    <citation type="journal article" date="2023" name="Commun. Biol.">
        <title>Genome analysis of Parmales, the sister group of diatoms, reveals the evolutionary specialization of diatoms from phago-mixotrophs to photoautotrophs.</title>
        <authorList>
            <person name="Ban H."/>
            <person name="Sato S."/>
            <person name="Yoshikawa S."/>
            <person name="Yamada K."/>
            <person name="Nakamura Y."/>
            <person name="Ichinomiya M."/>
            <person name="Sato N."/>
            <person name="Blanc-Mathieu R."/>
            <person name="Endo H."/>
            <person name="Kuwata A."/>
            <person name="Ogata H."/>
        </authorList>
    </citation>
    <scope>NUCLEOTIDE SEQUENCE [LARGE SCALE GENOMIC DNA]</scope>
</reference>
<feature type="compositionally biased region" description="Low complexity" evidence="1">
    <location>
        <begin position="975"/>
        <end position="998"/>
    </location>
</feature>
<feature type="region of interest" description="Disordered" evidence="1">
    <location>
        <begin position="358"/>
        <end position="444"/>
    </location>
</feature>
<feature type="compositionally biased region" description="Pro residues" evidence="1">
    <location>
        <begin position="416"/>
        <end position="438"/>
    </location>
</feature>
<evidence type="ECO:0000256" key="2">
    <source>
        <dbReference type="SAM" id="Phobius"/>
    </source>
</evidence>
<feature type="compositionally biased region" description="Polar residues" evidence="1">
    <location>
        <begin position="874"/>
        <end position="892"/>
    </location>
</feature>
<feature type="transmembrane region" description="Helical" evidence="2">
    <location>
        <begin position="556"/>
        <end position="574"/>
    </location>
</feature>
<feature type="chain" id="PRO_5040976076" description="EGF-like domain-containing protein" evidence="3">
    <location>
        <begin position="26"/>
        <end position="1038"/>
    </location>
</feature>
<evidence type="ECO:0000259" key="5">
    <source>
        <dbReference type="PROSITE" id="PS01186"/>
    </source>
</evidence>
<evidence type="ECO:0000313" key="6">
    <source>
        <dbReference type="EMBL" id="GMI42131.1"/>
    </source>
</evidence>
<evidence type="ECO:0000256" key="3">
    <source>
        <dbReference type="SAM" id="SignalP"/>
    </source>
</evidence>
<dbReference type="PANTHER" id="PTHR24033">
    <property type="entry name" value="EGF-LIKE DOMAIN-CONTAINING PROTEIN"/>
    <property type="match status" value="1"/>
</dbReference>
<organism evidence="6 7">
    <name type="scientific">Triparma columacea</name>
    <dbReference type="NCBI Taxonomy" id="722753"/>
    <lineage>
        <taxon>Eukaryota</taxon>
        <taxon>Sar</taxon>
        <taxon>Stramenopiles</taxon>
        <taxon>Ochrophyta</taxon>
        <taxon>Bolidophyceae</taxon>
        <taxon>Parmales</taxon>
        <taxon>Triparmaceae</taxon>
        <taxon>Triparma</taxon>
    </lineage>
</organism>
<feature type="domain" description="EGF-like" evidence="4 5">
    <location>
        <begin position="283"/>
        <end position="294"/>
    </location>
</feature>
<feature type="transmembrane region" description="Helical" evidence="2">
    <location>
        <begin position="594"/>
        <end position="613"/>
    </location>
</feature>
<dbReference type="PROSITE" id="PS00022">
    <property type="entry name" value="EGF_1"/>
    <property type="match status" value="1"/>
</dbReference>
<dbReference type="PANTHER" id="PTHR24033:SF151">
    <property type="entry name" value="NOTCH 2"/>
    <property type="match status" value="1"/>
</dbReference>
<feature type="transmembrane region" description="Helical" evidence="2">
    <location>
        <begin position="525"/>
        <end position="544"/>
    </location>
</feature>
<dbReference type="Proteomes" id="UP001165065">
    <property type="component" value="Unassembled WGS sequence"/>
</dbReference>
<feature type="compositionally biased region" description="Basic residues" evidence="1">
    <location>
        <begin position="919"/>
        <end position="935"/>
    </location>
</feature>
<dbReference type="OrthoDB" id="205771at2759"/>
<feature type="compositionally biased region" description="Low complexity" evidence="1">
    <location>
        <begin position="382"/>
        <end position="415"/>
    </location>
</feature>
<feature type="signal peptide" evidence="3">
    <location>
        <begin position="1"/>
        <end position="25"/>
    </location>
</feature>
<sequence length="1038" mass="110909">MRLFTFHYTYIFSCTALWVSTLTNAVPVTEHLVSGMGELFDKISDTGDAVMLPGETTTLVVRTYTCNEQSNDCEDVYSMLHSVGLSGTIQCADDGAGCILDGGSKRRGMDIQGTGLLNLLVKAITFKNGETGWGGGVNVWGGAIVELRLCFFKECRATSDDIDYGGGAIRVDTSGTTVSVFVTRFEGNTASSGRGRDIYVQEGGITIENSCPSPYQASVPAAGLDLYTYAADASAVSGTPNSFSGCLGNSCVATESSGDNGSDGSLFCANGGTASGYAPACTCTCAAGYSGASCDTADACVGTSSPSDNGLDGNFYCINGGNVGGTTGSCSCTCASGYSGINCEVIDTLAPSAAPSAASTALPTASPTAPPTASPTAPPTASPTASPTAPPSATRTTSPTSSPTTSSPTPFVSVPTPSPLPSPTHSPTPAPTLAPTCPPGTSSINSPSGICEDIDGCKGNPCGANRKCHDVVGFDPAKKIGNGMYSCEFVPPSLDPEDEEVAVEGLGLDDFPDMLEYWFTFQHRIFTGLYAALALRICLQVVTAEKLKKCFEFNRHIIALFLTLGCLVRVFYIYTTDLSPVSAHDNYRFYSYGLRAFNEILWFTAFAYLAFYWRELQLSGIRKKVLTVRETKKQMYGTILGFALLRLARAACESLDIQQGVVFLVKGVCALYLILFFLYMKHWGLKLLDRLESMNNRTSIAGGKETKSSIKKNAALRRFQNFLAWESIVSSVWLAELTASSILKSYEVLTLETKNGALAVFALKVVQRGTEWIMMFLLSYLVCLKTVSNNFTMNYRLPTITVPVICSGSGWCANVRNDVDEEVFQELIERDEEAPRNTRTFIRRALGLTVTSFGRSSSFFSYNASEASRISQVTARTSQGTARSSQAGSIQSVRERRNSKREAVNEANRRLVQMPKGQKDKRKREFGKVTGKRNTAKGTDMLRRPSATGGIELPNRAGGGNRESGNAGSLYDIYNNGNGNSNSNSNGKSNNDGNNNNDDNNERGSEFVGENPMAQQRTGTGGRGGRTGKKAPTTRVSN</sequence>
<accession>A0A9W7LAM0</accession>
<feature type="compositionally biased region" description="Basic and acidic residues" evidence="1">
    <location>
        <begin position="893"/>
        <end position="909"/>
    </location>
</feature>
<feature type="compositionally biased region" description="Low complexity" evidence="1">
    <location>
        <begin position="358"/>
        <end position="367"/>
    </location>
</feature>
<dbReference type="EMBL" id="BRYA01000166">
    <property type="protein sequence ID" value="GMI42131.1"/>
    <property type="molecule type" value="Genomic_DNA"/>
</dbReference>
<dbReference type="PROSITE" id="PS01186">
    <property type="entry name" value="EGF_2"/>
    <property type="match status" value="2"/>
</dbReference>
<keyword evidence="2" id="KW-0472">Membrane</keyword>
<feature type="compositionally biased region" description="Pro residues" evidence="1">
    <location>
        <begin position="368"/>
        <end position="381"/>
    </location>
</feature>
<keyword evidence="2" id="KW-0812">Transmembrane</keyword>
<feature type="region of interest" description="Disordered" evidence="1">
    <location>
        <begin position="874"/>
        <end position="1038"/>
    </location>
</feature>
<evidence type="ECO:0000256" key="1">
    <source>
        <dbReference type="SAM" id="MobiDB-lite"/>
    </source>
</evidence>
<gene>
    <name evidence="6" type="ORF">TrCOL_g12898</name>
</gene>
<proteinExistence type="predicted"/>
<comment type="caution">
    <text evidence="6">The sequence shown here is derived from an EMBL/GenBank/DDBJ whole genome shotgun (WGS) entry which is preliminary data.</text>
</comment>
<feature type="transmembrane region" description="Helical" evidence="2">
    <location>
        <begin position="657"/>
        <end position="680"/>
    </location>
</feature>
<protein>
    <recommendedName>
        <fullName evidence="4 5">EGF-like domain-containing protein</fullName>
    </recommendedName>
</protein>
<keyword evidence="3" id="KW-0732">Signal</keyword>
<name>A0A9W7LAM0_9STRA</name>
<evidence type="ECO:0000313" key="7">
    <source>
        <dbReference type="Proteomes" id="UP001165065"/>
    </source>
</evidence>
<evidence type="ECO:0000259" key="4">
    <source>
        <dbReference type="PROSITE" id="PS00022"/>
    </source>
</evidence>
<dbReference type="InterPro" id="IPR000742">
    <property type="entry name" value="EGF"/>
</dbReference>
<keyword evidence="7" id="KW-1185">Reference proteome</keyword>
<keyword evidence="2" id="KW-1133">Transmembrane helix</keyword>
<dbReference type="InterPro" id="IPR051830">
    <property type="entry name" value="NOTCH_homolog"/>
</dbReference>
<feature type="domain" description="EGF-like" evidence="5">
    <location>
        <begin position="332"/>
        <end position="343"/>
    </location>
</feature>